<organism evidence="1 2">
    <name type="scientific">Adineta steineri</name>
    <dbReference type="NCBI Taxonomy" id="433720"/>
    <lineage>
        <taxon>Eukaryota</taxon>
        <taxon>Metazoa</taxon>
        <taxon>Spiralia</taxon>
        <taxon>Gnathifera</taxon>
        <taxon>Rotifera</taxon>
        <taxon>Eurotatoria</taxon>
        <taxon>Bdelloidea</taxon>
        <taxon>Adinetida</taxon>
        <taxon>Adinetidae</taxon>
        <taxon>Adineta</taxon>
    </lineage>
</organism>
<evidence type="ECO:0000313" key="1">
    <source>
        <dbReference type="EMBL" id="CAF1543053.1"/>
    </source>
</evidence>
<gene>
    <name evidence="1" type="ORF">VCS650_LOCUS44066</name>
</gene>
<dbReference type="Proteomes" id="UP000663891">
    <property type="component" value="Unassembled WGS sequence"/>
</dbReference>
<accession>A0A815WGT1</accession>
<dbReference type="OrthoDB" id="10064999at2759"/>
<evidence type="ECO:0000313" key="2">
    <source>
        <dbReference type="Proteomes" id="UP000663891"/>
    </source>
</evidence>
<dbReference type="AlphaFoldDB" id="A0A815WGT1"/>
<protein>
    <submittedName>
        <fullName evidence="1">Uncharacterized protein</fullName>
    </submittedName>
</protein>
<feature type="non-terminal residue" evidence="1">
    <location>
        <position position="78"/>
    </location>
</feature>
<sequence length="78" mass="9308">MLDRCRLYYAHDPIELEKIADFERNYEADQAIRGYAKDSFLYRILNAALRQNDMKTIIDLGFFVVDLHDQLAKTQMEY</sequence>
<name>A0A815WGT1_9BILA</name>
<comment type="caution">
    <text evidence="1">The sequence shown here is derived from an EMBL/GenBank/DDBJ whole genome shotgun (WGS) entry which is preliminary data.</text>
</comment>
<reference evidence="1" key="1">
    <citation type="submission" date="2021-02" db="EMBL/GenBank/DDBJ databases">
        <authorList>
            <person name="Nowell W R."/>
        </authorList>
    </citation>
    <scope>NUCLEOTIDE SEQUENCE</scope>
</reference>
<proteinExistence type="predicted"/>
<dbReference type="EMBL" id="CAJNON010007887">
    <property type="protein sequence ID" value="CAF1543053.1"/>
    <property type="molecule type" value="Genomic_DNA"/>
</dbReference>